<feature type="domain" description="Zn(2)-C6 fungal-type" evidence="7">
    <location>
        <begin position="26"/>
        <end position="56"/>
    </location>
</feature>
<sequence>MDSFGIDPLSMTKLDAASSLSSRQKSCNACVRGKRRCDKRTPRCTRCAAKGLECVYHKMPPSAQGDGGGGSSNGNGNSAATPTAQRRQQQHQHQHQQLTPGQSTGGSTSPEMADVPDFDMGFDYESLGTETSPESMCHIPDPTTTSTSTTTPHFDHHHHHRAQPQPHATGNHHHLHLGPGLDFDVSDFMNTVPGQHTSSTLSPPPPTSNSNFFASLFESLGSTTTTSFADDGVTSAASKLDIPPLPSSLMSSALVPQPPTRHPVRDVSLLRRHMACSGHDPLAVHDPRSWMGYTVRALTDMHAVFARTRALPFLHERLWAVQLPRPVLAVFSAATAYANRSPHNRAWVMKLLADTAADVHRDGERAATPRDKLARVQALVILDSMRIFDGDVGLRAAAEREAHVLGAWIGELQEVTEALEAEAVQHAQTSSVVGATAAAVPDGINGSSAAGAQGTPYPARDRPPKSWDAWVLLESARRTLLFGCAFVCMNKLLQNLDVNQAMWQNLRFTASRHLWEAPSSVDFFRAWRDKPQYFIRDFDFKDFWSYARADDMDEFTKTMLMPQIGMDVLEHFMAGEDLSHVPAT</sequence>
<keyword evidence="1" id="KW-0479">Metal-binding</keyword>
<dbReference type="SUPFAM" id="SSF57701">
    <property type="entry name" value="Zn2/Cys6 DNA-binding domain"/>
    <property type="match status" value="1"/>
</dbReference>
<keyword evidence="2" id="KW-0862">Zinc</keyword>
<dbReference type="EMBL" id="SPUK01000007">
    <property type="protein sequence ID" value="TQV95748.1"/>
    <property type="molecule type" value="Genomic_DNA"/>
</dbReference>
<organism evidence="8 9">
    <name type="scientific">Cordyceps javanica</name>
    <dbReference type="NCBI Taxonomy" id="43265"/>
    <lineage>
        <taxon>Eukaryota</taxon>
        <taxon>Fungi</taxon>
        <taxon>Dikarya</taxon>
        <taxon>Ascomycota</taxon>
        <taxon>Pezizomycotina</taxon>
        <taxon>Sordariomycetes</taxon>
        <taxon>Hypocreomycetidae</taxon>
        <taxon>Hypocreales</taxon>
        <taxon>Cordycipitaceae</taxon>
        <taxon>Cordyceps</taxon>
    </lineage>
</organism>
<evidence type="ECO:0000256" key="6">
    <source>
        <dbReference type="SAM" id="MobiDB-lite"/>
    </source>
</evidence>
<dbReference type="AlphaFoldDB" id="A0A545V1Z8"/>
<evidence type="ECO:0000256" key="1">
    <source>
        <dbReference type="ARBA" id="ARBA00022723"/>
    </source>
</evidence>
<evidence type="ECO:0000256" key="4">
    <source>
        <dbReference type="ARBA" id="ARBA00023163"/>
    </source>
</evidence>
<reference evidence="8 9" key="1">
    <citation type="journal article" date="2019" name="Appl. Microbiol. Biotechnol.">
        <title>Genome sequence of Isaria javanica and comparative genome analysis insights into family S53 peptidase evolution in fungal entomopathogens.</title>
        <authorList>
            <person name="Lin R."/>
            <person name="Zhang X."/>
            <person name="Xin B."/>
            <person name="Zou M."/>
            <person name="Gao Y."/>
            <person name="Qin F."/>
            <person name="Hu Q."/>
            <person name="Xie B."/>
            <person name="Cheng X."/>
        </authorList>
    </citation>
    <scope>NUCLEOTIDE SEQUENCE [LARGE SCALE GENOMIC DNA]</scope>
    <source>
        <strain evidence="8 9">IJ1G</strain>
    </source>
</reference>
<feature type="compositionally biased region" description="Low complexity" evidence="6">
    <location>
        <begin position="138"/>
        <end position="152"/>
    </location>
</feature>
<evidence type="ECO:0000256" key="5">
    <source>
        <dbReference type="ARBA" id="ARBA00023242"/>
    </source>
</evidence>
<dbReference type="CDD" id="cd00067">
    <property type="entry name" value="GAL4"/>
    <property type="match status" value="1"/>
</dbReference>
<evidence type="ECO:0000256" key="3">
    <source>
        <dbReference type="ARBA" id="ARBA00023015"/>
    </source>
</evidence>
<feature type="compositionally biased region" description="Polar residues" evidence="6">
    <location>
        <begin position="98"/>
        <end position="110"/>
    </location>
</feature>
<dbReference type="GO" id="GO:0000981">
    <property type="term" value="F:DNA-binding transcription factor activity, RNA polymerase II-specific"/>
    <property type="evidence" value="ECO:0007669"/>
    <property type="project" value="InterPro"/>
</dbReference>
<dbReference type="SMART" id="SM00066">
    <property type="entry name" value="GAL4"/>
    <property type="match status" value="1"/>
</dbReference>
<evidence type="ECO:0000313" key="8">
    <source>
        <dbReference type="EMBL" id="TQV95748.1"/>
    </source>
</evidence>
<dbReference type="Proteomes" id="UP000315783">
    <property type="component" value="Unassembled WGS sequence"/>
</dbReference>
<accession>A0A545V1Z8</accession>
<dbReference type="PANTHER" id="PTHR47660:SF3">
    <property type="entry name" value="FINGER DOMAIN PROTEIN, PUTATIVE (AFU_ORTHOLOGUE AFUA_4G03310)-RELATED"/>
    <property type="match status" value="1"/>
</dbReference>
<gene>
    <name evidence="8" type="ORF">IF1G_05577</name>
</gene>
<dbReference type="GO" id="GO:0008270">
    <property type="term" value="F:zinc ion binding"/>
    <property type="evidence" value="ECO:0007669"/>
    <property type="project" value="InterPro"/>
</dbReference>
<dbReference type="PRINTS" id="PR00755">
    <property type="entry name" value="AFLATOXINBRP"/>
</dbReference>
<comment type="caution">
    <text evidence="8">The sequence shown here is derived from an EMBL/GenBank/DDBJ whole genome shotgun (WGS) entry which is preliminary data.</text>
</comment>
<dbReference type="Pfam" id="PF00172">
    <property type="entry name" value="Zn_clus"/>
    <property type="match status" value="1"/>
</dbReference>
<evidence type="ECO:0000256" key="2">
    <source>
        <dbReference type="ARBA" id="ARBA00022833"/>
    </source>
</evidence>
<name>A0A545V1Z8_9HYPO</name>
<keyword evidence="9" id="KW-1185">Reference proteome</keyword>
<keyword evidence="4" id="KW-0804">Transcription</keyword>
<dbReference type="InterPro" id="IPR036864">
    <property type="entry name" value="Zn2-C6_fun-type_DNA-bd_sf"/>
</dbReference>
<dbReference type="PANTHER" id="PTHR47660">
    <property type="entry name" value="TRANSCRIPTION FACTOR WITH C2H2 AND ZN(2)-CYS(6) DNA BINDING DOMAIN (EUROFUNG)-RELATED-RELATED"/>
    <property type="match status" value="1"/>
</dbReference>
<proteinExistence type="predicted"/>
<keyword evidence="5" id="KW-0539">Nucleus</keyword>
<dbReference type="STRING" id="43265.A0A545V1Z8"/>
<dbReference type="Gene3D" id="4.10.240.10">
    <property type="entry name" value="Zn(2)-C6 fungal-type DNA-binding domain"/>
    <property type="match status" value="1"/>
</dbReference>
<evidence type="ECO:0000259" key="7">
    <source>
        <dbReference type="PROSITE" id="PS50048"/>
    </source>
</evidence>
<protein>
    <submittedName>
        <fullName evidence="8">C6 zinc finger domain-containing protein</fullName>
    </submittedName>
</protein>
<keyword evidence="3" id="KW-0805">Transcription regulation</keyword>
<dbReference type="PROSITE" id="PS50048">
    <property type="entry name" value="ZN2_CY6_FUNGAL_2"/>
    <property type="match status" value="1"/>
</dbReference>
<evidence type="ECO:0000313" key="9">
    <source>
        <dbReference type="Proteomes" id="UP000315783"/>
    </source>
</evidence>
<feature type="region of interest" description="Disordered" evidence="6">
    <location>
        <begin position="63"/>
        <end position="213"/>
    </location>
</feature>
<dbReference type="InterPro" id="IPR001138">
    <property type="entry name" value="Zn2Cys6_DnaBD"/>
</dbReference>
<dbReference type="OrthoDB" id="9930022at2759"/>